<dbReference type="GO" id="GO:0008360">
    <property type="term" value="P:regulation of cell shape"/>
    <property type="evidence" value="ECO:0007669"/>
    <property type="project" value="UniProtKB-KW"/>
</dbReference>
<dbReference type="GO" id="GO:0051301">
    <property type="term" value="P:cell division"/>
    <property type="evidence" value="ECO:0007669"/>
    <property type="project" value="InterPro"/>
</dbReference>
<dbReference type="InterPro" id="IPR001182">
    <property type="entry name" value="FtsW/RodA"/>
</dbReference>
<comment type="subcellular location">
    <subcellularLocation>
        <location evidence="1">Membrane</location>
        <topology evidence="1">Multi-pass membrane protein</topology>
    </subcellularLocation>
</comment>
<dbReference type="PANTHER" id="PTHR30474:SF3">
    <property type="entry name" value="PEPTIDOGLYCAN GLYCOSYLTRANSFERASE RODA"/>
    <property type="match status" value="1"/>
</dbReference>
<feature type="transmembrane region" description="Helical" evidence="7">
    <location>
        <begin position="40"/>
        <end position="60"/>
    </location>
</feature>
<dbReference type="GO" id="GO:0015648">
    <property type="term" value="F:lipid-linked peptidoglycan transporter activity"/>
    <property type="evidence" value="ECO:0007669"/>
    <property type="project" value="TreeGrafter"/>
</dbReference>
<organism evidence="8 9">
    <name type="scientific">Anaerosacchariphilus hominis</name>
    <dbReference type="NCBI Taxonomy" id="2763017"/>
    <lineage>
        <taxon>Bacteria</taxon>
        <taxon>Bacillati</taxon>
        <taxon>Bacillota</taxon>
        <taxon>Clostridia</taxon>
        <taxon>Lachnospirales</taxon>
        <taxon>Lachnospiraceae</taxon>
        <taxon>Anaerosacchariphilus</taxon>
    </lineage>
</organism>
<protein>
    <submittedName>
        <fullName evidence="8">FtsW/RodA/SpoVE family cell cycle protein</fullName>
    </submittedName>
</protein>
<keyword evidence="2 7" id="KW-0812">Transmembrane</keyword>
<evidence type="ECO:0000313" key="9">
    <source>
        <dbReference type="Proteomes" id="UP000649345"/>
    </source>
</evidence>
<dbReference type="Proteomes" id="UP000649345">
    <property type="component" value="Unassembled WGS sequence"/>
</dbReference>
<feature type="compositionally biased region" description="Basic residues" evidence="6">
    <location>
        <begin position="447"/>
        <end position="462"/>
    </location>
</feature>
<evidence type="ECO:0000256" key="4">
    <source>
        <dbReference type="ARBA" id="ARBA00022989"/>
    </source>
</evidence>
<feature type="region of interest" description="Disordered" evidence="6">
    <location>
        <begin position="443"/>
        <end position="462"/>
    </location>
</feature>
<name>A0A923LD89_9FIRM</name>
<keyword evidence="4 7" id="KW-1133">Transmembrane helix</keyword>
<comment type="caution">
    <text evidence="8">The sequence shown here is derived from an EMBL/GenBank/DDBJ whole genome shotgun (WGS) entry which is preliminary data.</text>
</comment>
<keyword evidence="3" id="KW-0133">Cell shape</keyword>
<dbReference type="PANTHER" id="PTHR30474">
    <property type="entry name" value="CELL CYCLE PROTEIN"/>
    <property type="match status" value="1"/>
</dbReference>
<keyword evidence="9" id="KW-1185">Reference proteome</keyword>
<feature type="transmembrane region" description="Helical" evidence="7">
    <location>
        <begin position="12"/>
        <end position="28"/>
    </location>
</feature>
<evidence type="ECO:0000256" key="1">
    <source>
        <dbReference type="ARBA" id="ARBA00004141"/>
    </source>
</evidence>
<sequence>MTSLIVELSKFVFILFIAMYTFLSFSVLRKKNQEEINHGWRVQNLLTVLIQVLACVVLLAQTEQEGQEKLLLFFLFQIVLLQAAVFFTRVLYPGVSRLVLNHMCFLMAVGFIMLTRLSYDKAVRQFQIAAVALALSMLIPVLIRKGAFLQKMSWFYGIAGLLLLVAVSFFGKTTSGAKLAIVLGSFSFQPSEFVKISFVLFAAARLVRSTEFRELLATTVMAGIHVLVLVVSRDLGGALLFFTAYLVIFYVATKKPLYFLGGLGAGCGAAFAGYHLFSHVRVRVLAWTDPFSVIDKEGYQITQSLFAVGTGHWLGMGLNQGMPGKIPVVEQDFIFSAISEEFGGIFAICLILICMSCFIMFINIAMQIKNVFYKYTALGLGILYGFQVFLTVGGAIRFIPSTGVTLPLVSYGGSSLTASIMMFAIIQGMYLLKEDEAIQSEKERAAKSKIRKNRKKQIGKKS</sequence>
<gene>
    <name evidence="8" type="ORF">H8S44_09620</name>
</gene>
<dbReference type="Pfam" id="PF01098">
    <property type="entry name" value="FTSW_RODA_SPOVE"/>
    <property type="match status" value="1"/>
</dbReference>
<dbReference type="GO" id="GO:0005886">
    <property type="term" value="C:plasma membrane"/>
    <property type="evidence" value="ECO:0007669"/>
    <property type="project" value="TreeGrafter"/>
</dbReference>
<dbReference type="RefSeq" id="WP_186873477.1">
    <property type="nucleotide sequence ID" value="NZ_JACOOR010000005.1"/>
</dbReference>
<feature type="transmembrane region" description="Helical" evidence="7">
    <location>
        <begin position="237"/>
        <end position="252"/>
    </location>
</feature>
<feature type="transmembrane region" description="Helical" evidence="7">
    <location>
        <begin position="179"/>
        <end position="203"/>
    </location>
</feature>
<feature type="transmembrane region" description="Helical" evidence="7">
    <location>
        <begin position="99"/>
        <end position="119"/>
    </location>
</feature>
<reference evidence="8" key="1">
    <citation type="submission" date="2020-08" db="EMBL/GenBank/DDBJ databases">
        <title>Genome public.</title>
        <authorList>
            <person name="Liu C."/>
            <person name="Sun Q."/>
        </authorList>
    </citation>
    <scope>NUCLEOTIDE SEQUENCE</scope>
    <source>
        <strain evidence="8">NSJ-68</strain>
    </source>
</reference>
<feature type="transmembrane region" description="Helical" evidence="7">
    <location>
        <begin position="125"/>
        <end position="143"/>
    </location>
</feature>
<feature type="transmembrane region" description="Helical" evidence="7">
    <location>
        <begin position="342"/>
        <end position="365"/>
    </location>
</feature>
<dbReference type="GO" id="GO:0032153">
    <property type="term" value="C:cell division site"/>
    <property type="evidence" value="ECO:0007669"/>
    <property type="project" value="TreeGrafter"/>
</dbReference>
<feature type="transmembrane region" description="Helical" evidence="7">
    <location>
        <begin position="155"/>
        <end position="173"/>
    </location>
</feature>
<dbReference type="AlphaFoldDB" id="A0A923LD89"/>
<evidence type="ECO:0000256" key="2">
    <source>
        <dbReference type="ARBA" id="ARBA00022692"/>
    </source>
</evidence>
<dbReference type="EMBL" id="JACOOR010000005">
    <property type="protein sequence ID" value="MBC5660029.1"/>
    <property type="molecule type" value="Genomic_DNA"/>
</dbReference>
<feature type="transmembrane region" description="Helical" evidence="7">
    <location>
        <begin position="257"/>
        <end position="277"/>
    </location>
</feature>
<evidence type="ECO:0000256" key="6">
    <source>
        <dbReference type="SAM" id="MobiDB-lite"/>
    </source>
</evidence>
<keyword evidence="5 7" id="KW-0472">Membrane</keyword>
<evidence type="ECO:0000256" key="7">
    <source>
        <dbReference type="SAM" id="Phobius"/>
    </source>
</evidence>
<accession>A0A923LD89</accession>
<feature type="transmembrane region" description="Helical" evidence="7">
    <location>
        <begin position="377"/>
        <end position="399"/>
    </location>
</feature>
<feature type="transmembrane region" description="Helical" evidence="7">
    <location>
        <begin position="72"/>
        <end position="92"/>
    </location>
</feature>
<feature type="transmembrane region" description="Helical" evidence="7">
    <location>
        <begin position="215"/>
        <end position="231"/>
    </location>
</feature>
<proteinExistence type="predicted"/>
<evidence type="ECO:0000313" key="8">
    <source>
        <dbReference type="EMBL" id="MBC5660029.1"/>
    </source>
</evidence>
<evidence type="ECO:0000256" key="5">
    <source>
        <dbReference type="ARBA" id="ARBA00023136"/>
    </source>
</evidence>
<evidence type="ECO:0000256" key="3">
    <source>
        <dbReference type="ARBA" id="ARBA00022960"/>
    </source>
</evidence>
<feature type="transmembrane region" description="Helical" evidence="7">
    <location>
        <begin position="411"/>
        <end position="432"/>
    </location>
</feature>